<dbReference type="Gene3D" id="1.10.260.130">
    <property type="match status" value="1"/>
</dbReference>
<accession>A0A9N9UJF6</accession>
<dbReference type="PANTHER" id="PTHR34853">
    <property type="match status" value="1"/>
</dbReference>
<dbReference type="GO" id="GO:0016042">
    <property type="term" value="P:lipid catabolic process"/>
    <property type="evidence" value="ECO:0007669"/>
    <property type="project" value="UniProtKB-UniRule"/>
</dbReference>
<sequence length="420" mass="45229">MLCLHYLAPIAFGLFSLVSAADNSSTTVPIPPSLDPWYTAPQGWKCKPAGTPLRVRPAPGNISAVVKGAASAYNVMYRTSNSHYEPSWAVTTLLVPQTPNPKALLSYQIAYDTHHLDDSPSYTIYSGLATDAMAWELVLTSGLFINLPDYEGPTCSFGAGITSGLATIDSVRALLSLSDELGLAADAQYAMWGYSGGALASQWAAELQESYAPEMNFAGMAIGGVPINATSVIRDLSGTPPAGLAFSAIWGLTSQYPGSWDELLKRMKTEGPMNVTGWTDAVKKSTTETATIFANQDLSEYFTNGFDFLYETLFSTIFYRDGTLGHSGTPKMPVYAYKAIQDEINPIAELDEVIAQYCHDGANILYERNTIGDHAAEGLNGAYPALFWLQSVFAGTYGSTYNTTGCTIRDVTTSYSDFSS</sequence>
<keyword evidence="4" id="KW-1185">Reference proteome</keyword>
<keyword evidence="1" id="KW-0378">Hydrolase</keyword>
<dbReference type="GO" id="GO:0004806">
    <property type="term" value="F:triacylglycerol lipase activity"/>
    <property type="evidence" value="ECO:0007669"/>
    <property type="project" value="UniProtKB-UniRule"/>
</dbReference>
<dbReference type="OrthoDB" id="2373480at2759"/>
<dbReference type="PANTHER" id="PTHR34853:SF5">
    <property type="entry name" value="LIP-DOMAIN-CONTAINING PROTEIN-RELATED"/>
    <property type="match status" value="1"/>
</dbReference>
<dbReference type="EMBL" id="CABFNO020001473">
    <property type="protein sequence ID" value="CAG9990622.1"/>
    <property type="molecule type" value="Genomic_DNA"/>
</dbReference>
<evidence type="ECO:0000256" key="2">
    <source>
        <dbReference type="PIRNR" id="PIRNR029171"/>
    </source>
</evidence>
<dbReference type="SUPFAM" id="SSF53474">
    <property type="entry name" value="alpha/beta-Hydrolases"/>
    <property type="match status" value="1"/>
</dbReference>
<proteinExistence type="inferred from homology"/>
<protein>
    <submittedName>
        <fullName evidence="3">Uncharacterized protein</fullName>
    </submittedName>
</protein>
<evidence type="ECO:0000313" key="3">
    <source>
        <dbReference type="EMBL" id="CAG9990622.1"/>
    </source>
</evidence>
<comment type="caution">
    <text evidence="3">The sequence shown here is derived from an EMBL/GenBank/DDBJ whole genome shotgun (WGS) entry which is preliminary data.</text>
</comment>
<gene>
    <name evidence="3" type="ORF">CBYS24578_00013926</name>
</gene>
<dbReference type="PIRSF" id="PIRSF029171">
    <property type="entry name" value="Esterase_LipA"/>
    <property type="match status" value="1"/>
</dbReference>
<dbReference type="AlphaFoldDB" id="A0A9N9UJF6"/>
<feature type="signal peptide" evidence="2">
    <location>
        <begin position="1"/>
        <end position="20"/>
    </location>
</feature>
<dbReference type="InterPro" id="IPR005152">
    <property type="entry name" value="Lipase_secreted"/>
</dbReference>
<dbReference type="Proteomes" id="UP000754883">
    <property type="component" value="Unassembled WGS sequence"/>
</dbReference>
<name>A0A9N9UJF6_9HYPO</name>
<evidence type="ECO:0000256" key="1">
    <source>
        <dbReference type="ARBA" id="ARBA00022801"/>
    </source>
</evidence>
<keyword evidence="2" id="KW-0732">Signal</keyword>
<dbReference type="InterPro" id="IPR029058">
    <property type="entry name" value="AB_hydrolase_fold"/>
</dbReference>
<evidence type="ECO:0000313" key="4">
    <source>
        <dbReference type="Proteomes" id="UP000754883"/>
    </source>
</evidence>
<dbReference type="Gene3D" id="3.40.50.1820">
    <property type="entry name" value="alpha/beta hydrolase"/>
    <property type="match status" value="1"/>
</dbReference>
<dbReference type="Pfam" id="PF03583">
    <property type="entry name" value="LIP"/>
    <property type="match status" value="1"/>
</dbReference>
<reference evidence="3" key="1">
    <citation type="submission" date="2021-10" db="EMBL/GenBank/DDBJ databases">
        <authorList>
            <person name="Piombo E."/>
        </authorList>
    </citation>
    <scope>NUCLEOTIDE SEQUENCE</scope>
</reference>
<organism evidence="3 4">
    <name type="scientific">Clonostachys byssicola</name>
    <dbReference type="NCBI Taxonomy" id="160290"/>
    <lineage>
        <taxon>Eukaryota</taxon>
        <taxon>Fungi</taxon>
        <taxon>Dikarya</taxon>
        <taxon>Ascomycota</taxon>
        <taxon>Pezizomycotina</taxon>
        <taxon>Sordariomycetes</taxon>
        <taxon>Hypocreomycetidae</taxon>
        <taxon>Hypocreales</taxon>
        <taxon>Bionectriaceae</taxon>
        <taxon>Clonostachys</taxon>
    </lineage>
</organism>
<feature type="chain" id="PRO_5040557312" evidence="2">
    <location>
        <begin position="21"/>
        <end position="420"/>
    </location>
</feature>
<comment type="similarity">
    <text evidence="2">Belongs to the AB hydrolase superfamily. Lipase family.</text>
</comment>